<protein>
    <submittedName>
        <fullName evidence="2">Type II toxin-antitoxin system RelE/ParE family toxin</fullName>
    </submittedName>
</protein>
<proteinExistence type="predicted"/>
<dbReference type="InterPro" id="IPR007712">
    <property type="entry name" value="RelE/ParE_toxin"/>
</dbReference>
<reference evidence="2 3" key="1">
    <citation type="journal article" date="2016" name="Int. J. Syst. Evol. Microbiol.">
        <title>Labrenzia salina sp. nov., isolated from the rhizosphere of the halophyte Arthrocnemum macrostachyum.</title>
        <authorList>
            <person name="Camacho M."/>
            <person name="Redondo-Gomez S."/>
            <person name="Rodriguez-Llorente I."/>
            <person name="Rohde M."/>
            <person name="Sproer C."/>
            <person name="Schumann P."/>
            <person name="Klenk H.P."/>
            <person name="Montero-Calasanz M.D.C."/>
        </authorList>
    </citation>
    <scope>NUCLEOTIDE SEQUENCE [LARGE SCALE GENOMIC DNA]</scope>
    <source>
        <strain evidence="2 3">DSM 29163</strain>
    </source>
</reference>
<dbReference type="EMBL" id="JAPEVI010000003">
    <property type="protein sequence ID" value="MCX2725811.1"/>
    <property type="molecule type" value="Genomic_DNA"/>
</dbReference>
<accession>A0ABT3R922</accession>
<name>A0ABT3R922_9HYPH</name>
<sequence>MIRIEITGDAEPDLIDIYLYGIERFGQVQAEHNAQMLHSKIEMVAENPSIGSDYSFRARRTAALRKHLAFHLLSTNN</sequence>
<organism evidence="2 3">
    <name type="scientific">Roseibium salinum</name>
    <dbReference type="NCBI Taxonomy" id="1604349"/>
    <lineage>
        <taxon>Bacteria</taxon>
        <taxon>Pseudomonadati</taxon>
        <taxon>Pseudomonadota</taxon>
        <taxon>Alphaproteobacteria</taxon>
        <taxon>Hyphomicrobiales</taxon>
        <taxon>Stappiaceae</taxon>
        <taxon>Roseibium</taxon>
    </lineage>
</organism>
<dbReference type="InterPro" id="IPR035093">
    <property type="entry name" value="RelE/ParE_toxin_dom_sf"/>
</dbReference>
<gene>
    <name evidence="2" type="ORF">ON753_26205</name>
</gene>
<dbReference type="Proteomes" id="UP001300261">
    <property type="component" value="Unassembled WGS sequence"/>
</dbReference>
<evidence type="ECO:0000313" key="2">
    <source>
        <dbReference type="EMBL" id="MCX2725811.1"/>
    </source>
</evidence>
<keyword evidence="1" id="KW-1277">Toxin-antitoxin system</keyword>
<evidence type="ECO:0000256" key="1">
    <source>
        <dbReference type="ARBA" id="ARBA00022649"/>
    </source>
</evidence>
<evidence type="ECO:0000313" key="3">
    <source>
        <dbReference type="Proteomes" id="UP001300261"/>
    </source>
</evidence>
<comment type="caution">
    <text evidence="2">The sequence shown here is derived from an EMBL/GenBank/DDBJ whole genome shotgun (WGS) entry which is preliminary data.</text>
</comment>
<dbReference type="Pfam" id="PF05016">
    <property type="entry name" value="ParE_toxin"/>
    <property type="match status" value="1"/>
</dbReference>
<dbReference type="Gene3D" id="3.30.2310.20">
    <property type="entry name" value="RelE-like"/>
    <property type="match status" value="1"/>
</dbReference>
<keyword evidence="3" id="KW-1185">Reference proteome</keyword>
<dbReference type="RefSeq" id="WP_265966951.1">
    <property type="nucleotide sequence ID" value="NZ_JAPEVI010000003.1"/>
</dbReference>